<name>A0ACB9SM76_HOLOL</name>
<evidence type="ECO:0000313" key="2">
    <source>
        <dbReference type="Proteomes" id="UP001056778"/>
    </source>
</evidence>
<gene>
    <name evidence="1" type="ORF">MML48_8g00010460</name>
</gene>
<evidence type="ECO:0000313" key="1">
    <source>
        <dbReference type="EMBL" id="KAI4456281.1"/>
    </source>
</evidence>
<reference evidence="1" key="1">
    <citation type="submission" date="2022-04" db="EMBL/GenBank/DDBJ databases">
        <title>Chromosome-scale genome assembly of Holotrichia oblita Faldermann.</title>
        <authorList>
            <person name="Rongchong L."/>
        </authorList>
    </citation>
    <scope>NUCLEOTIDE SEQUENCE</scope>
    <source>
        <strain evidence="1">81SQS9</strain>
    </source>
</reference>
<comment type="caution">
    <text evidence="1">The sequence shown here is derived from an EMBL/GenBank/DDBJ whole genome shotgun (WGS) entry which is preliminary data.</text>
</comment>
<dbReference type="EMBL" id="CM043022">
    <property type="protein sequence ID" value="KAI4456281.1"/>
    <property type="molecule type" value="Genomic_DNA"/>
</dbReference>
<keyword evidence="2" id="KW-1185">Reference proteome</keyword>
<proteinExistence type="predicted"/>
<organism evidence="1 2">
    <name type="scientific">Holotrichia oblita</name>
    <name type="common">Chafer beetle</name>
    <dbReference type="NCBI Taxonomy" id="644536"/>
    <lineage>
        <taxon>Eukaryota</taxon>
        <taxon>Metazoa</taxon>
        <taxon>Ecdysozoa</taxon>
        <taxon>Arthropoda</taxon>
        <taxon>Hexapoda</taxon>
        <taxon>Insecta</taxon>
        <taxon>Pterygota</taxon>
        <taxon>Neoptera</taxon>
        <taxon>Endopterygota</taxon>
        <taxon>Coleoptera</taxon>
        <taxon>Polyphaga</taxon>
        <taxon>Scarabaeiformia</taxon>
        <taxon>Scarabaeidae</taxon>
        <taxon>Melolonthinae</taxon>
        <taxon>Holotrichia</taxon>
    </lineage>
</organism>
<dbReference type="Proteomes" id="UP001056778">
    <property type="component" value="Chromosome 8"/>
</dbReference>
<sequence length="478" mass="53014">MALPPYRYVMAVLLSIGMAIIYGLRVNLNIAIVSMVNHTALSSGKREVPIAHTEEECAPSPVNDTKTEDGPFIWTPDMQGIMLSSYYWGYLIAMFPGSQMAEIVSAKWVFFFAVAINVVCTIGTPISCYTHYSLVYIMRILQGIGGGVTFPTTHVLLAHWAPPIERSIMGSIAFSGTFLGTVLSNLLCGVIAIKLGWEWIFYIMGTLSSIWLLLWGFLVTSRPRGAKLISQKELDMIEESLGEKPSADGEVKKKKRRKVPWLSIARSLPFWAILVAHTGSNWSFYMLLVNMPIFMKQVLKFNMAEVTLFSSIPYFTMWVCCICVGQTMDILRKKKKLTTTWARKIATLIASVPVACCLFGLCFINCQKTIAVILLTLALTAIGAMYSGFMTNHIDIANNYAGTLMGLTNTIGTIPGIVGPLFVGAMINIDPSMASWRIIFYVTIIIIIIEIIAFTTFGTGEEQPWNKQEQAQQPQATQ</sequence>
<protein>
    <submittedName>
        <fullName evidence="1">Solute carrier family 17</fullName>
    </submittedName>
</protein>
<accession>A0ACB9SM76</accession>